<keyword evidence="4 5" id="KW-0472">Membrane</keyword>
<dbReference type="PANTHER" id="PTHR43027:SF2">
    <property type="entry name" value="TRANSPORT PERMEASE PROTEIN"/>
    <property type="match status" value="1"/>
</dbReference>
<dbReference type="Pfam" id="PF12698">
    <property type="entry name" value="ABC2_membrane_3"/>
    <property type="match status" value="1"/>
</dbReference>
<dbReference type="Proteomes" id="UP001596074">
    <property type="component" value="Unassembled WGS sequence"/>
</dbReference>
<reference evidence="8" key="1">
    <citation type="journal article" date="2019" name="Int. J. Syst. Evol. Microbiol.">
        <title>The Global Catalogue of Microorganisms (GCM) 10K type strain sequencing project: providing services to taxonomists for standard genome sequencing and annotation.</title>
        <authorList>
            <consortium name="The Broad Institute Genomics Platform"/>
            <consortium name="The Broad Institute Genome Sequencing Center for Infectious Disease"/>
            <person name="Wu L."/>
            <person name="Ma J."/>
        </authorList>
    </citation>
    <scope>NUCLEOTIDE SEQUENCE [LARGE SCALE GENOMIC DNA]</scope>
    <source>
        <strain evidence="8">KCTC 42087</strain>
    </source>
</reference>
<protein>
    <submittedName>
        <fullName evidence="7">ABC transporter permease</fullName>
    </submittedName>
</protein>
<feature type="transmembrane region" description="Helical" evidence="5">
    <location>
        <begin position="117"/>
        <end position="141"/>
    </location>
</feature>
<keyword evidence="3 5" id="KW-1133">Transmembrane helix</keyword>
<dbReference type="RefSeq" id="WP_378286232.1">
    <property type="nucleotide sequence ID" value="NZ_JBHSON010000054.1"/>
</dbReference>
<evidence type="ECO:0000256" key="4">
    <source>
        <dbReference type="ARBA" id="ARBA00023136"/>
    </source>
</evidence>
<evidence type="ECO:0000256" key="1">
    <source>
        <dbReference type="ARBA" id="ARBA00004141"/>
    </source>
</evidence>
<evidence type="ECO:0000256" key="2">
    <source>
        <dbReference type="ARBA" id="ARBA00022692"/>
    </source>
</evidence>
<dbReference type="InterPro" id="IPR052902">
    <property type="entry name" value="ABC-2_transporter"/>
</dbReference>
<organism evidence="7 8">
    <name type="scientific">Actinomadura rugatobispora</name>
    <dbReference type="NCBI Taxonomy" id="1994"/>
    <lineage>
        <taxon>Bacteria</taxon>
        <taxon>Bacillati</taxon>
        <taxon>Actinomycetota</taxon>
        <taxon>Actinomycetes</taxon>
        <taxon>Streptosporangiales</taxon>
        <taxon>Thermomonosporaceae</taxon>
        <taxon>Actinomadura</taxon>
    </lineage>
</organism>
<comment type="caution">
    <text evidence="7">The sequence shown here is derived from an EMBL/GenBank/DDBJ whole genome shotgun (WGS) entry which is preliminary data.</text>
</comment>
<feature type="transmembrane region" description="Helical" evidence="5">
    <location>
        <begin position="153"/>
        <end position="173"/>
    </location>
</feature>
<evidence type="ECO:0000313" key="8">
    <source>
        <dbReference type="Proteomes" id="UP001596074"/>
    </source>
</evidence>
<comment type="subcellular location">
    <subcellularLocation>
        <location evidence="1">Membrane</location>
        <topology evidence="1">Multi-pass membrane protein</topology>
    </subcellularLocation>
</comment>
<accession>A0ABW1A665</accession>
<evidence type="ECO:0000313" key="7">
    <source>
        <dbReference type="EMBL" id="MFC5750487.1"/>
    </source>
</evidence>
<feature type="transmembrane region" description="Helical" evidence="5">
    <location>
        <begin position="79"/>
        <end position="97"/>
    </location>
</feature>
<dbReference type="PANTHER" id="PTHR43027">
    <property type="entry name" value="DOXORUBICIN RESISTANCE ABC TRANSPORTER PERMEASE PROTEIN DRRC-RELATED"/>
    <property type="match status" value="1"/>
</dbReference>
<feature type="domain" description="ABC-2 type transporter transmembrane" evidence="6">
    <location>
        <begin position="79"/>
        <end position="268"/>
    </location>
</feature>
<keyword evidence="8" id="KW-1185">Reference proteome</keyword>
<sequence>MNLLTGMPRDAATLRSAGPVRPGNLLRIARLDATLLWRNRTALFTVIGMPLLFAGLLLPARGQDIGGIDGAVFQGTGHLGFFLILVVFMHLTSVFTARREDLTLKRLRGTALSDVEILGGSVLTAAGMYLVQAVLLLALLVTALDGAFPADPLLLLAGLAAGAVIFALLAFAVSGLTPTAELAQLTVLPVLFGCMAGAGVMVPLDDAPEAVLEACRLLPLTPVVEIVRTAYFGQDFTVYGAAHPDLGFAEAWRACLRPFAILLAWAAIGRMLAARWFRWEPRHS</sequence>
<name>A0ABW1A665_9ACTN</name>
<feature type="transmembrane region" description="Helical" evidence="5">
    <location>
        <begin position="259"/>
        <end position="277"/>
    </location>
</feature>
<evidence type="ECO:0000256" key="5">
    <source>
        <dbReference type="SAM" id="Phobius"/>
    </source>
</evidence>
<gene>
    <name evidence="7" type="ORF">ACFPZN_33095</name>
</gene>
<feature type="transmembrane region" description="Helical" evidence="5">
    <location>
        <begin position="185"/>
        <end position="204"/>
    </location>
</feature>
<keyword evidence="2 5" id="KW-0812">Transmembrane</keyword>
<dbReference type="InterPro" id="IPR013525">
    <property type="entry name" value="ABC2_TM"/>
</dbReference>
<evidence type="ECO:0000256" key="3">
    <source>
        <dbReference type="ARBA" id="ARBA00022989"/>
    </source>
</evidence>
<feature type="transmembrane region" description="Helical" evidence="5">
    <location>
        <begin position="41"/>
        <end position="59"/>
    </location>
</feature>
<proteinExistence type="predicted"/>
<evidence type="ECO:0000259" key="6">
    <source>
        <dbReference type="Pfam" id="PF12698"/>
    </source>
</evidence>
<dbReference type="EMBL" id="JBHSON010000054">
    <property type="protein sequence ID" value="MFC5750487.1"/>
    <property type="molecule type" value="Genomic_DNA"/>
</dbReference>